<reference evidence="3" key="1">
    <citation type="journal article" date="2021" name="Sci. Adv.">
        <title>The American lobster genome reveals insights on longevity, neural, and immune adaptations.</title>
        <authorList>
            <person name="Polinski J.M."/>
            <person name="Zimin A.V."/>
            <person name="Clark K.F."/>
            <person name="Kohn A.B."/>
            <person name="Sadowski N."/>
            <person name="Timp W."/>
            <person name="Ptitsyn A."/>
            <person name="Khanna P."/>
            <person name="Romanova D.Y."/>
            <person name="Williams P."/>
            <person name="Greenwood S.J."/>
            <person name="Moroz L.L."/>
            <person name="Walt D.R."/>
            <person name="Bodnar A.G."/>
        </authorList>
    </citation>
    <scope>NUCLEOTIDE SEQUENCE</scope>
    <source>
        <strain evidence="3">GMGI-L3</strain>
    </source>
</reference>
<feature type="compositionally biased region" description="Basic and acidic residues" evidence="2">
    <location>
        <begin position="148"/>
        <end position="157"/>
    </location>
</feature>
<name>A0A8J5ND48_HOMAM</name>
<proteinExistence type="predicted"/>
<comment type="caution">
    <text evidence="3">The sequence shown here is derived from an EMBL/GenBank/DDBJ whole genome shotgun (WGS) entry which is preliminary data.</text>
</comment>
<feature type="non-terminal residue" evidence="3">
    <location>
        <position position="1"/>
    </location>
</feature>
<feature type="compositionally biased region" description="Basic and acidic residues" evidence="2">
    <location>
        <begin position="168"/>
        <end position="191"/>
    </location>
</feature>
<dbReference type="EMBL" id="JAHLQT010000630">
    <property type="protein sequence ID" value="KAG7178235.1"/>
    <property type="molecule type" value="Genomic_DNA"/>
</dbReference>
<feature type="compositionally biased region" description="Basic and acidic residues" evidence="2">
    <location>
        <begin position="545"/>
        <end position="580"/>
    </location>
</feature>
<feature type="region of interest" description="Disordered" evidence="2">
    <location>
        <begin position="816"/>
        <end position="858"/>
    </location>
</feature>
<evidence type="ECO:0000256" key="2">
    <source>
        <dbReference type="SAM" id="MobiDB-lite"/>
    </source>
</evidence>
<feature type="compositionally biased region" description="Basic and acidic residues" evidence="2">
    <location>
        <begin position="208"/>
        <end position="227"/>
    </location>
</feature>
<feature type="region of interest" description="Disordered" evidence="2">
    <location>
        <begin position="656"/>
        <end position="724"/>
    </location>
</feature>
<feature type="compositionally biased region" description="Polar residues" evidence="2">
    <location>
        <begin position="669"/>
        <end position="713"/>
    </location>
</feature>
<dbReference type="Proteomes" id="UP000747542">
    <property type="component" value="Unassembled WGS sequence"/>
</dbReference>
<organism evidence="3 4">
    <name type="scientific">Homarus americanus</name>
    <name type="common">American lobster</name>
    <dbReference type="NCBI Taxonomy" id="6706"/>
    <lineage>
        <taxon>Eukaryota</taxon>
        <taxon>Metazoa</taxon>
        <taxon>Ecdysozoa</taxon>
        <taxon>Arthropoda</taxon>
        <taxon>Crustacea</taxon>
        <taxon>Multicrustacea</taxon>
        <taxon>Malacostraca</taxon>
        <taxon>Eumalacostraca</taxon>
        <taxon>Eucarida</taxon>
        <taxon>Decapoda</taxon>
        <taxon>Pleocyemata</taxon>
        <taxon>Astacidea</taxon>
        <taxon>Nephropoidea</taxon>
        <taxon>Nephropidae</taxon>
        <taxon>Homarus</taxon>
    </lineage>
</organism>
<feature type="coiled-coil region" evidence="1">
    <location>
        <begin position="310"/>
        <end position="360"/>
    </location>
</feature>
<dbReference type="AlphaFoldDB" id="A0A8J5ND48"/>
<evidence type="ECO:0000313" key="4">
    <source>
        <dbReference type="Proteomes" id="UP000747542"/>
    </source>
</evidence>
<keyword evidence="1" id="KW-0175">Coiled coil</keyword>
<evidence type="ECO:0000256" key="1">
    <source>
        <dbReference type="SAM" id="Coils"/>
    </source>
</evidence>
<protein>
    <submittedName>
        <fullName evidence="3">Uncharacterized protein</fullName>
    </submittedName>
</protein>
<accession>A0A8J5ND48</accession>
<gene>
    <name evidence="3" type="ORF">Hamer_G025279</name>
</gene>
<feature type="compositionally biased region" description="Polar residues" evidence="2">
    <location>
        <begin position="103"/>
        <end position="130"/>
    </location>
</feature>
<feature type="non-terminal residue" evidence="3">
    <location>
        <position position="1041"/>
    </location>
</feature>
<feature type="region of interest" description="Disordered" evidence="2">
    <location>
        <begin position="531"/>
        <end position="580"/>
    </location>
</feature>
<feature type="region of interest" description="Disordered" evidence="2">
    <location>
        <begin position="34"/>
        <end position="234"/>
    </location>
</feature>
<feature type="coiled-coil region" evidence="1">
    <location>
        <begin position="589"/>
        <end position="619"/>
    </location>
</feature>
<evidence type="ECO:0000313" key="3">
    <source>
        <dbReference type="EMBL" id="KAG7178235.1"/>
    </source>
</evidence>
<feature type="compositionally biased region" description="Basic and acidic residues" evidence="2">
    <location>
        <begin position="65"/>
        <end position="82"/>
    </location>
</feature>
<keyword evidence="4" id="KW-1185">Reference proteome</keyword>
<feature type="compositionally biased region" description="Low complexity" evidence="2">
    <location>
        <begin position="134"/>
        <end position="147"/>
    </location>
</feature>
<sequence>EEEAILRARGVIDDDSEECGFMLNDAADLLQLTSQPPSHKLNPLPHGPDPWVGANTVKSSARVVQDSRDPLKDFRKQKEETKGGAAVKQQDASKGTTLHAAQVPQSRPKSAATQVSGGIKPNTQESQTGNLKLATPHTSSTPSTAATKETKIDKVVEGGKPSSTLPTKTEESQRQEARPHEQRKLELEGGARNRKTNPMDRVVAKLSGRNDNRDDSHDTVSTDRGRPEASTPSGRMVKNVTVNLTKLLVNDAESETVAKVLEVEEKKMLDVLAVEVAALRGKLSKESQATQEKIKTEHKNFIQKFHEEEKKKMVENKRRIQLQLEEENKKNIEVLRNSLLKENTEKKNKLTKELEEKNNEQFEEMKLLFVQDLQQLYDQEQRTTEDKINTTRSTLLSRRNDVSAATSELEHSLAEVLRVKELDIKSQHTKQLNILEAKLDEELEMAARRAEEKETLEKKNHSVRLAKMKQQHEQELQHVQELCKLMRKEVEDQHELDLTKLKSDFKAELTLQKTELENKLTEFKIEYEERMNSLEHEVDDNEEEREGRESGKTEGRCDDVRENGTNRDESVRSDNRRISEEERKNHQILREKRERRRILERELDELKAEENKIIELNNQKLASSGSHCCSGSVCVHESKYNKIKHKYTNLVSRIKSEKAKKLSRKLPTTPETVVQNAPSLSSDRSSTESNANVTDSCQPSNDITSSATSSPPNIRSEASDDEEMKLASQVLAKYNNLPEYNNSKRISLTALDSHSPHNNLTSTPREAWLEDDLLLHGRRVLRKTEKFLKSNRLKNPRKVLKATAEDMRREILRQNTDFEATPRPKVPLRRLHPDHSGSLTSDTESDEHTHNAPSLDSTFGLDQIKDELRQEVSGECSVLLWRGRQHQAQATTSLERGLNNMPSNTLSSGYKRVLPRASLRLDHFNTGSVPDLGPHTIDRIAGVNQYLQQRWTNYFGELSVPLGGRAGWPAQVIGESTLLVNEKTSPAFMKSINTPSPGPRTSLVLNGGMLKSESHKDDLNITRKLDDLRAWLDTAAVMTDQ</sequence>